<comment type="similarity">
    <text evidence="6">Belongs to the RuvA family.</text>
</comment>
<keyword evidence="2 6" id="KW-0227">DNA damage</keyword>
<dbReference type="GO" id="GO:0009379">
    <property type="term" value="C:Holliday junction helicase complex"/>
    <property type="evidence" value="ECO:0007669"/>
    <property type="project" value="InterPro"/>
</dbReference>
<dbReference type="SUPFAM" id="SSF47781">
    <property type="entry name" value="RuvA domain 2-like"/>
    <property type="match status" value="1"/>
</dbReference>
<comment type="caution">
    <text evidence="9">The sequence shown here is derived from an EMBL/GenBank/DDBJ whole genome shotgun (WGS) entry which is preliminary data.</text>
</comment>
<feature type="domain" description="Holliday junction DNA helicase RuvA C-terminal" evidence="8">
    <location>
        <begin position="169"/>
        <end position="215"/>
    </location>
</feature>
<dbReference type="SUPFAM" id="SSF50249">
    <property type="entry name" value="Nucleic acid-binding proteins"/>
    <property type="match status" value="1"/>
</dbReference>
<dbReference type="NCBIfam" id="TIGR00084">
    <property type="entry name" value="ruvA"/>
    <property type="match status" value="1"/>
</dbReference>
<dbReference type="GO" id="GO:0005524">
    <property type="term" value="F:ATP binding"/>
    <property type="evidence" value="ECO:0007669"/>
    <property type="project" value="InterPro"/>
</dbReference>
<dbReference type="AlphaFoldDB" id="A0A2U2BXQ8"/>
<dbReference type="Gene3D" id="2.40.50.140">
    <property type="entry name" value="Nucleic acid-binding proteins"/>
    <property type="match status" value="1"/>
</dbReference>
<dbReference type="InterPro" id="IPR012340">
    <property type="entry name" value="NA-bd_OB-fold"/>
</dbReference>
<feature type="region of interest" description="Domain III" evidence="6">
    <location>
        <begin position="165"/>
        <end position="217"/>
    </location>
</feature>
<evidence type="ECO:0000256" key="5">
    <source>
        <dbReference type="ARBA" id="ARBA00023204"/>
    </source>
</evidence>
<comment type="caution">
    <text evidence="6">Lacks conserved residue(s) required for the propagation of feature annotation.</text>
</comment>
<feature type="domain" description="DNA helicase Holliday junction RuvA type" evidence="7">
    <location>
        <begin position="1"/>
        <end position="61"/>
    </location>
</feature>
<dbReference type="HAMAP" id="MF_00031">
    <property type="entry name" value="DNA_HJ_migration_RuvA"/>
    <property type="match status" value="1"/>
</dbReference>
<dbReference type="Pfam" id="PF01330">
    <property type="entry name" value="RuvA_N"/>
    <property type="match status" value="1"/>
</dbReference>
<dbReference type="Pfam" id="PF07499">
    <property type="entry name" value="RuvA_C"/>
    <property type="match status" value="1"/>
</dbReference>
<keyword evidence="10" id="KW-1185">Reference proteome</keyword>
<evidence type="ECO:0000256" key="3">
    <source>
        <dbReference type="ARBA" id="ARBA00023125"/>
    </source>
</evidence>
<evidence type="ECO:0000256" key="1">
    <source>
        <dbReference type="ARBA" id="ARBA00022490"/>
    </source>
</evidence>
<sequence length="217" mass="22600">MIGKLKGVVDSVAEEDAVIDVGGVGYLVTAGSRTLARLEPGAEASLHIETYVREDVFRLYGFLEEAERAWFVRLQTVQGVGARHALAILDALPAGEIENAAALGDASAFERAKGVGKKLAQRIAAELKDKAPPTGRRLARGTHESLAAVVGGAPAPEGGEPVPAAASAAREAAVSALVNLGYGESEARQAAAHAFRVLGEHADEGRLIKHALKELAR</sequence>
<organism evidence="9 10">
    <name type="scientific">Marinicauda salina</name>
    <dbReference type="NCBI Taxonomy" id="2135793"/>
    <lineage>
        <taxon>Bacteria</taxon>
        <taxon>Pseudomonadati</taxon>
        <taxon>Pseudomonadota</taxon>
        <taxon>Alphaproteobacteria</taxon>
        <taxon>Maricaulales</taxon>
        <taxon>Maricaulaceae</taxon>
        <taxon>Marinicauda</taxon>
    </lineage>
</organism>
<evidence type="ECO:0000256" key="4">
    <source>
        <dbReference type="ARBA" id="ARBA00023172"/>
    </source>
</evidence>
<proteinExistence type="inferred from homology"/>
<evidence type="ECO:0000259" key="8">
    <source>
        <dbReference type="Pfam" id="PF07499"/>
    </source>
</evidence>
<evidence type="ECO:0000259" key="7">
    <source>
        <dbReference type="Pfam" id="PF01330"/>
    </source>
</evidence>
<dbReference type="InterPro" id="IPR000085">
    <property type="entry name" value="RuvA"/>
</dbReference>
<dbReference type="EMBL" id="QEXV01000001">
    <property type="protein sequence ID" value="PWE18754.1"/>
    <property type="molecule type" value="Genomic_DNA"/>
</dbReference>
<keyword evidence="5 6" id="KW-0234">DNA repair</keyword>
<dbReference type="InterPro" id="IPR013849">
    <property type="entry name" value="DNA_helicase_Holl-junc_RuvA_I"/>
</dbReference>
<gene>
    <name evidence="6" type="primary">ruvA</name>
    <name evidence="9" type="ORF">DDZ18_03945</name>
</gene>
<dbReference type="GO" id="GO:0006310">
    <property type="term" value="P:DNA recombination"/>
    <property type="evidence" value="ECO:0007669"/>
    <property type="project" value="UniProtKB-UniRule"/>
</dbReference>
<name>A0A2U2BXQ8_9PROT</name>
<dbReference type="GO" id="GO:0000400">
    <property type="term" value="F:four-way junction DNA binding"/>
    <property type="evidence" value="ECO:0007669"/>
    <property type="project" value="UniProtKB-UniRule"/>
</dbReference>
<keyword evidence="4 6" id="KW-0233">DNA recombination</keyword>
<dbReference type="SUPFAM" id="SSF46929">
    <property type="entry name" value="DNA helicase RuvA subunit, C-terminal domain"/>
    <property type="match status" value="1"/>
</dbReference>
<dbReference type="InterPro" id="IPR036267">
    <property type="entry name" value="RuvA_C_sf"/>
</dbReference>
<dbReference type="RefSeq" id="WP_109252028.1">
    <property type="nucleotide sequence ID" value="NZ_QEXV01000001.1"/>
</dbReference>
<dbReference type="OrthoDB" id="5293449at2"/>
<evidence type="ECO:0000313" key="9">
    <source>
        <dbReference type="EMBL" id="PWE18754.1"/>
    </source>
</evidence>
<dbReference type="Pfam" id="PF14520">
    <property type="entry name" value="HHH_5"/>
    <property type="match status" value="1"/>
</dbReference>
<evidence type="ECO:0000256" key="2">
    <source>
        <dbReference type="ARBA" id="ARBA00022763"/>
    </source>
</evidence>
<dbReference type="GO" id="GO:0009378">
    <property type="term" value="F:four-way junction helicase activity"/>
    <property type="evidence" value="ECO:0007669"/>
    <property type="project" value="InterPro"/>
</dbReference>
<dbReference type="InterPro" id="IPR010994">
    <property type="entry name" value="RuvA_2-like"/>
</dbReference>
<dbReference type="InterPro" id="IPR011114">
    <property type="entry name" value="RuvA_C"/>
</dbReference>
<comment type="function">
    <text evidence="6">The RuvA-RuvB-RuvC complex processes Holliday junction (HJ) DNA during genetic recombination and DNA repair, while the RuvA-RuvB complex plays an important role in the rescue of blocked DNA replication forks via replication fork reversal (RFR). RuvA specifically binds to HJ cruciform DNA, conferring on it an open structure. The RuvB hexamer acts as an ATP-dependent pump, pulling dsDNA into and through the RuvAB complex. HJ branch migration allows RuvC to scan DNA until it finds its consensus sequence, where it cleaves and resolves the cruciform DNA.</text>
</comment>
<dbReference type="Gene3D" id="1.10.150.20">
    <property type="entry name" value="5' to 3' exonuclease, C-terminal subdomain"/>
    <property type="match status" value="1"/>
</dbReference>
<dbReference type="GO" id="GO:0005737">
    <property type="term" value="C:cytoplasm"/>
    <property type="evidence" value="ECO:0007669"/>
    <property type="project" value="UniProtKB-SubCell"/>
</dbReference>
<protein>
    <recommendedName>
        <fullName evidence="6">Holliday junction branch migration complex subunit RuvA</fullName>
    </recommendedName>
</protein>
<dbReference type="GO" id="GO:0006281">
    <property type="term" value="P:DNA repair"/>
    <property type="evidence" value="ECO:0007669"/>
    <property type="project" value="UniProtKB-UniRule"/>
</dbReference>
<accession>A0A2U2BXQ8</accession>
<reference evidence="10" key="1">
    <citation type="submission" date="2018-05" db="EMBL/GenBank/DDBJ databases">
        <authorList>
            <person name="Liu B.-T."/>
        </authorList>
    </citation>
    <scope>NUCLEOTIDE SEQUENCE [LARGE SCALE GENOMIC DNA]</scope>
    <source>
        <strain evidence="10">WD6-1</strain>
    </source>
</reference>
<keyword evidence="1 6" id="KW-0963">Cytoplasm</keyword>
<evidence type="ECO:0000256" key="6">
    <source>
        <dbReference type="HAMAP-Rule" id="MF_00031"/>
    </source>
</evidence>
<dbReference type="Gene3D" id="1.10.8.10">
    <property type="entry name" value="DNA helicase RuvA subunit, C-terminal domain"/>
    <property type="match status" value="1"/>
</dbReference>
<dbReference type="Proteomes" id="UP000245168">
    <property type="component" value="Unassembled WGS sequence"/>
</dbReference>
<dbReference type="GO" id="GO:0048476">
    <property type="term" value="C:Holliday junction resolvase complex"/>
    <property type="evidence" value="ECO:0007669"/>
    <property type="project" value="UniProtKB-UniRule"/>
</dbReference>
<keyword evidence="3 6" id="KW-0238">DNA-binding</keyword>
<comment type="subunit">
    <text evidence="6">Homotetramer. Forms an RuvA(8)-RuvB(12)-Holliday junction (HJ) complex. HJ DNA is sandwiched between 2 RuvA tetramers; dsDNA enters through RuvA and exits via RuvB. An RuvB hexamer assembles on each DNA strand where it exits the tetramer. Each RuvB hexamer is contacted by two RuvA subunits (via domain III) on 2 adjacent RuvB subunits; this complex drives branch migration. In the full resolvosome a probable DNA-RuvA(4)-RuvB(12)-RuvC(2) complex forms which resolves the HJ.</text>
</comment>
<comment type="subcellular location">
    <subcellularLocation>
        <location evidence="6">Cytoplasm</location>
    </subcellularLocation>
</comment>
<evidence type="ECO:0000313" key="10">
    <source>
        <dbReference type="Proteomes" id="UP000245168"/>
    </source>
</evidence>
<comment type="domain">
    <text evidence="6">Has three domains with a flexible linker between the domains II and III and assumes an 'L' shape. Domain III is highly mobile and contacts RuvB.</text>
</comment>